<evidence type="ECO:0000313" key="3">
    <source>
        <dbReference type="Proteomes" id="UP000019116"/>
    </source>
</evidence>
<dbReference type="Gene3D" id="2.40.10.120">
    <property type="match status" value="1"/>
</dbReference>
<reference evidence="2" key="1">
    <citation type="submission" date="2018-08" db="EMBL/GenBank/DDBJ databases">
        <authorList>
            <person name="Rossello M."/>
        </authorList>
    </citation>
    <scope>NUCLEOTIDE SEQUENCE [LARGE SCALE GENOMIC DNA]</scope>
    <source>
        <strain evidence="2">cv. Chinese Spring</strain>
    </source>
</reference>
<protein>
    <recommendedName>
        <fullName evidence="4">PDZ domain-containing protein</fullName>
    </recommendedName>
</protein>
<dbReference type="SUPFAM" id="SSF50156">
    <property type="entry name" value="PDZ domain-like"/>
    <property type="match status" value="1"/>
</dbReference>
<gene>
    <name evidence="2" type="primary">LOC123121561</name>
</gene>
<dbReference type="InterPro" id="IPR009003">
    <property type="entry name" value="Peptidase_S1_PA"/>
</dbReference>
<proteinExistence type="predicted"/>
<dbReference type="OrthoDB" id="4217619at2759"/>
<dbReference type="STRING" id="4565.A0A3B6LMC4"/>
<organism evidence="2">
    <name type="scientific">Triticum aestivum</name>
    <name type="common">Wheat</name>
    <dbReference type="NCBI Taxonomy" id="4565"/>
    <lineage>
        <taxon>Eukaryota</taxon>
        <taxon>Viridiplantae</taxon>
        <taxon>Streptophyta</taxon>
        <taxon>Embryophyta</taxon>
        <taxon>Tracheophyta</taxon>
        <taxon>Spermatophyta</taxon>
        <taxon>Magnoliopsida</taxon>
        <taxon>Liliopsida</taxon>
        <taxon>Poales</taxon>
        <taxon>Poaceae</taxon>
        <taxon>BOP clade</taxon>
        <taxon>Pooideae</taxon>
        <taxon>Triticodae</taxon>
        <taxon>Triticeae</taxon>
        <taxon>Triticinae</taxon>
        <taxon>Triticum</taxon>
    </lineage>
</organism>
<dbReference type="PANTHER" id="PTHR47389:SF5">
    <property type="entry name" value="OS09G0436700 PROTEIN"/>
    <property type="match status" value="1"/>
</dbReference>
<sequence>MDEISTSEIVGVHDPRAIDFYDLRGFDDATKKKKKEQQRMRAERIKTKRLSLKKKRLRKQRKREEAKAIVDRALQLREEMYQKRLEFEASEKGKEEQEKYRSTPPWSWRPAVPITEVTNQPPAFEWVPSFGVDEFGRISVLKCTSWRVEEYTLELAECVVGLQSFTEDKHLFSCSGTIVEFLKGVGRVVTSASLVKLPHQDEIADKLKVNVCLPSGEILEGSVSNVDFCYNICVVHVRSTSQLPAKRFSADTTCFNFNDCHSKDVVALGRLCKRWSLNVASGKLSPRRSQFDCEELLVSSCRISKRGVGGPLMDFDGNIIGMNFYDKKETPFVPGFIVLKCLQHFNDFGRVIRPLHGLRVKTLHEEQLTVLEKIHLVFPGVCGVIVEKVEVPSPEHSEIKAGDSGVMVDKIEVPSPEHSEIKVGDIITHVDGIPFSSAAEFGGILLDTCGQHMLERQKLGLPEDYNQMSTVISLKFDVKTQRGRKSEKTTRTINIDKFTPSGKLNRWPLGRAYLLRRIENGILYTEERYG</sequence>
<dbReference type="Proteomes" id="UP000019116">
    <property type="component" value="Chromosome 5B"/>
</dbReference>
<evidence type="ECO:0000313" key="2">
    <source>
        <dbReference type="EnsemblPlants" id="TraesCS5B02G212900.1"/>
    </source>
</evidence>
<dbReference type="Gene3D" id="2.30.42.10">
    <property type="match status" value="1"/>
</dbReference>
<dbReference type="AlphaFoldDB" id="A0A3B6LMC4"/>
<name>A0A3B6LMC4_WHEAT</name>
<keyword evidence="3" id="KW-1185">Reference proteome</keyword>
<dbReference type="InterPro" id="IPR036034">
    <property type="entry name" value="PDZ_sf"/>
</dbReference>
<evidence type="ECO:0008006" key="4">
    <source>
        <dbReference type="Google" id="ProtNLM"/>
    </source>
</evidence>
<reference evidence="2" key="2">
    <citation type="submission" date="2018-10" db="UniProtKB">
        <authorList>
            <consortium name="EnsemblPlants"/>
        </authorList>
    </citation>
    <scope>IDENTIFICATION</scope>
</reference>
<feature type="coiled-coil region" evidence="1">
    <location>
        <begin position="47"/>
        <end position="79"/>
    </location>
</feature>
<keyword evidence="1" id="KW-0175">Coiled coil</keyword>
<dbReference type="Gramene" id="TraesCS5B03G0561900.1">
    <property type="protein sequence ID" value="TraesCS5B03G0561900.1.CDS"/>
    <property type="gene ID" value="TraesCS5B03G0561900"/>
</dbReference>
<accession>A0A3B6LMC4</accession>
<dbReference type="Pfam" id="PF13365">
    <property type="entry name" value="Trypsin_2"/>
    <property type="match status" value="1"/>
</dbReference>
<dbReference type="PANTHER" id="PTHR47389">
    <property type="entry name" value="OS09G0436400 PROTEIN"/>
    <property type="match status" value="1"/>
</dbReference>
<dbReference type="EnsemblPlants" id="TraesCS5B02G212900.1">
    <property type="protein sequence ID" value="TraesCS5B02G212900.1"/>
    <property type="gene ID" value="TraesCS5B02G212900"/>
</dbReference>
<dbReference type="SMR" id="A0A3B6LMC4"/>
<dbReference type="PaxDb" id="4565-Traes_5BL_5585703C1.1"/>
<dbReference type="SUPFAM" id="SSF50494">
    <property type="entry name" value="Trypsin-like serine proteases"/>
    <property type="match status" value="1"/>
</dbReference>
<dbReference type="Gramene" id="TraesCS5B02G212900.1">
    <property type="protein sequence ID" value="TraesCS5B02G212900.1"/>
    <property type="gene ID" value="TraesCS5B02G212900"/>
</dbReference>
<evidence type="ECO:0000256" key="1">
    <source>
        <dbReference type="SAM" id="Coils"/>
    </source>
</evidence>